<dbReference type="AlphaFoldDB" id="A0A4Y2HL30"/>
<sequence>MTLLNTEDAPPSFFHPNGTVGRPYLTVSSTPIANNIEWNILNDETMSDHKYILINIKLNRHSMSFQRFKTKYEGHRKLRANLNQQSQALITKLNNCMTKEDLEVAFTDVHHSLIDIIRQLLNSLLTNRRIVIQTNG</sequence>
<evidence type="ECO:0000313" key="2">
    <source>
        <dbReference type="Proteomes" id="UP000499080"/>
    </source>
</evidence>
<dbReference type="Gene3D" id="3.60.10.10">
    <property type="entry name" value="Endonuclease/exonuclease/phosphatase"/>
    <property type="match status" value="1"/>
</dbReference>
<comment type="caution">
    <text evidence="1">The sequence shown here is derived from an EMBL/GenBank/DDBJ whole genome shotgun (WGS) entry which is preliminary data.</text>
</comment>
<dbReference type="OrthoDB" id="6437038at2759"/>
<evidence type="ECO:0008006" key="3">
    <source>
        <dbReference type="Google" id="ProtNLM"/>
    </source>
</evidence>
<keyword evidence="2" id="KW-1185">Reference proteome</keyword>
<dbReference type="InterPro" id="IPR036691">
    <property type="entry name" value="Endo/exonu/phosph_ase_sf"/>
</dbReference>
<evidence type="ECO:0000313" key="1">
    <source>
        <dbReference type="EMBL" id="GBM66081.1"/>
    </source>
</evidence>
<protein>
    <recommendedName>
        <fullName evidence="3">Endonuclease/exonuclease/phosphatase domain-containing protein</fullName>
    </recommendedName>
</protein>
<dbReference type="Proteomes" id="UP000499080">
    <property type="component" value="Unassembled WGS sequence"/>
</dbReference>
<reference evidence="1 2" key="1">
    <citation type="journal article" date="2019" name="Sci. Rep.">
        <title>Orb-weaving spider Araneus ventricosus genome elucidates the spidroin gene catalogue.</title>
        <authorList>
            <person name="Kono N."/>
            <person name="Nakamura H."/>
            <person name="Ohtoshi R."/>
            <person name="Moran D.A.P."/>
            <person name="Shinohara A."/>
            <person name="Yoshida Y."/>
            <person name="Fujiwara M."/>
            <person name="Mori M."/>
            <person name="Tomita M."/>
            <person name="Arakawa K."/>
        </authorList>
    </citation>
    <scope>NUCLEOTIDE SEQUENCE [LARGE SCALE GENOMIC DNA]</scope>
</reference>
<gene>
    <name evidence="1" type="ORF">AVEN_177132_1</name>
</gene>
<name>A0A4Y2HL30_ARAVE</name>
<organism evidence="1 2">
    <name type="scientific">Araneus ventricosus</name>
    <name type="common">Orbweaver spider</name>
    <name type="synonym">Epeira ventricosa</name>
    <dbReference type="NCBI Taxonomy" id="182803"/>
    <lineage>
        <taxon>Eukaryota</taxon>
        <taxon>Metazoa</taxon>
        <taxon>Ecdysozoa</taxon>
        <taxon>Arthropoda</taxon>
        <taxon>Chelicerata</taxon>
        <taxon>Arachnida</taxon>
        <taxon>Araneae</taxon>
        <taxon>Araneomorphae</taxon>
        <taxon>Entelegynae</taxon>
        <taxon>Araneoidea</taxon>
        <taxon>Araneidae</taxon>
        <taxon>Araneus</taxon>
    </lineage>
</organism>
<proteinExistence type="predicted"/>
<accession>A0A4Y2HL30</accession>
<dbReference type="EMBL" id="BGPR01002006">
    <property type="protein sequence ID" value="GBM66081.1"/>
    <property type="molecule type" value="Genomic_DNA"/>
</dbReference>